<feature type="domain" description="TNase-like" evidence="2">
    <location>
        <begin position="33"/>
        <end position="155"/>
    </location>
</feature>
<sequence length="286" mass="31900">MKIMKFKASAVGLVTLLLALSLVTPNSSIAQGALQKATVLEVQDGDTIDVRFEDGRREPIRYVGISAPELDECFGPEAKGANEQLVLQKEVWLDPETTDSVHVRLTKSGHLRLDPREVKDRDVRDNPSFSPVRYSEQIIAAQIAAAGQRLGWWGECDPYRSSDLAIAAIKFWGDEEIAYIVNRGNQPIDIGQGWEIRDSTESERNRLKFNTITGQPCLLPAGGLLRIHSGSGIKEEQRKTSTPCNQSEIDIYWTGNTIWDNDGDKARLFNPEGTLVYEYVYPPRGP</sequence>
<dbReference type="InterPro" id="IPR036415">
    <property type="entry name" value="Lamin_tail_dom_sf"/>
</dbReference>
<evidence type="ECO:0000256" key="1">
    <source>
        <dbReference type="SAM" id="SignalP"/>
    </source>
</evidence>
<comment type="caution">
    <text evidence="3">The sequence shown here is derived from an EMBL/GenBank/DDBJ whole genome shotgun (WGS) entry which is preliminary data.</text>
</comment>
<protein>
    <recommendedName>
        <fullName evidence="2">TNase-like domain-containing protein</fullName>
    </recommendedName>
</protein>
<organism evidence="3 4">
    <name type="scientific">Fraserbacteria sp. (strain RBG_16_55_9)</name>
    <dbReference type="NCBI Taxonomy" id="1817864"/>
    <lineage>
        <taxon>Bacteria</taxon>
        <taxon>Candidatus Fraseribacteriota</taxon>
    </lineage>
</organism>
<evidence type="ECO:0000313" key="3">
    <source>
        <dbReference type="EMBL" id="OGF55672.1"/>
    </source>
</evidence>
<dbReference type="Gene3D" id="2.40.50.90">
    <property type="match status" value="1"/>
</dbReference>
<gene>
    <name evidence="3" type="ORF">A2Z21_01585</name>
</gene>
<dbReference type="STRING" id="1817864.A2Z21_01585"/>
<dbReference type="InterPro" id="IPR001322">
    <property type="entry name" value="Lamin_tail_dom"/>
</dbReference>
<evidence type="ECO:0000259" key="2">
    <source>
        <dbReference type="SMART" id="SM00318"/>
    </source>
</evidence>
<dbReference type="Gene3D" id="2.60.40.1260">
    <property type="entry name" value="Lamin Tail domain"/>
    <property type="match status" value="1"/>
</dbReference>
<feature type="chain" id="PRO_5009521867" description="TNase-like domain-containing protein" evidence="1">
    <location>
        <begin position="31"/>
        <end position="286"/>
    </location>
</feature>
<evidence type="ECO:0000313" key="4">
    <source>
        <dbReference type="Proteomes" id="UP000179157"/>
    </source>
</evidence>
<dbReference type="Proteomes" id="UP000179157">
    <property type="component" value="Unassembled WGS sequence"/>
</dbReference>
<proteinExistence type="predicted"/>
<feature type="signal peptide" evidence="1">
    <location>
        <begin position="1"/>
        <end position="30"/>
    </location>
</feature>
<dbReference type="EMBL" id="MFGX01000051">
    <property type="protein sequence ID" value="OGF55672.1"/>
    <property type="molecule type" value="Genomic_DNA"/>
</dbReference>
<keyword evidence="1" id="KW-0732">Signal</keyword>
<name>A0A1F5UWX0_FRAXR</name>
<accession>A0A1F5UWX0</accession>
<dbReference type="AlphaFoldDB" id="A0A1F5UWX0"/>
<dbReference type="SUPFAM" id="SSF74853">
    <property type="entry name" value="Lamin A/C globular tail domain"/>
    <property type="match status" value="1"/>
</dbReference>
<dbReference type="Pfam" id="PF00932">
    <property type="entry name" value="LTD"/>
    <property type="match status" value="1"/>
</dbReference>
<dbReference type="SUPFAM" id="SSF50199">
    <property type="entry name" value="Staphylococcal nuclease"/>
    <property type="match status" value="1"/>
</dbReference>
<dbReference type="InterPro" id="IPR016071">
    <property type="entry name" value="Staphylococal_nuclease_OB-fold"/>
</dbReference>
<dbReference type="SMART" id="SM00318">
    <property type="entry name" value="SNc"/>
    <property type="match status" value="1"/>
</dbReference>
<dbReference type="InterPro" id="IPR035437">
    <property type="entry name" value="SNase_OB-fold_sf"/>
</dbReference>
<reference evidence="3 4" key="1">
    <citation type="journal article" date="2016" name="Nat. Commun.">
        <title>Thousands of microbial genomes shed light on interconnected biogeochemical processes in an aquifer system.</title>
        <authorList>
            <person name="Anantharaman K."/>
            <person name="Brown C.T."/>
            <person name="Hug L.A."/>
            <person name="Sharon I."/>
            <person name="Castelle C.J."/>
            <person name="Probst A.J."/>
            <person name="Thomas B.C."/>
            <person name="Singh A."/>
            <person name="Wilkins M.J."/>
            <person name="Karaoz U."/>
            <person name="Brodie E.L."/>
            <person name="Williams K.H."/>
            <person name="Hubbard S.S."/>
            <person name="Banfield J.F."/>
        </authorList>
    </citation>
    <scope>NUCLEOTIDE SEQUENCE [LARGE SCALE GENOMIC DNA]</scope>
    <source>
        <strain evidence="4">RBG_16_55_9</strain>
    </source>
</reference>